<dbReference type="Gene3D" id="6.10.250.1450">
    <property type="match status" value="1"/>
</dbReference>
<dbReference type="InterPro" id="IPR037207">
    <property type="entry name" value="Nuop51_4Fe4S-bd_sf"/>
</dbReference>
<evidence type="ECO:0000313" key="7">
    <source>
        <dbReference type="EMBL" id="MEQ2564079.1"/>
    </source>
</evidence>
<dbReference type="RefSeq" id="WP_349230131.1">
    <property type="nucleotide sequence ID" value="NZ_JBBMFJ010000030.1"/>
</dbReference>
<dbReference type="Pfam" id="PF10531">
    <property type="entry name" value="SLBB"/>
    <property type="match status" value="1"/>
</dbReference>
<keyword evidence="5" id="KW-0411">Iron-sulfur</keyword>
<keyword evidence="8" id="KW-1185">Reference proteome</keyword>
<reference evidence="7 8" key="1">
    <citation type="submission" date="2024-03" db="EMBL/GenBank/DDBJ databases">
        <title>Human intestinal bacterial collection.</title>
        <authorList>
            <person name="Pauvert C."/>
            <person name="Hitch T.C.A."/>
            <person name="Clavel T."/>
        </authorList>
    </citation>
    <scope>NUCLEOTIDE SEQUENCE [LARGE SCALE GENOMIC DNA]</scope>
    <source>
        <strain evidence="7 8">CLA-AP-H27</strain>
    </source>
</reference>
<dbReference type="InterPro" id="IPR001949">
    <property type="entry name" value="NADH-UbQ_OxRdtase_51kDa_CS"/>
</dbReference>
<dbReference type="SUPFAM" id="SSF142019">
    <property type="entry name" value="Nqo1 FMN-binding domain-like"/>
    <property type="match status" value="1"/>
</dbReference>
<evidence type="ECO:0000256" key="2">
    <source>
        <dbReference type="ARBA" id="ARBA00022485"/>
    </source>
</evidence>
<keyword evidence="3" id="KW-0479">Metal-binding</keyword>
<dbReference type="PANTHER" id="PTHR43578:SF3">
    <property type="entry name" value="NADH-QUINONE OXIDOREDUCTASE SUBUNIT F"/>
    <property type="match status" value="1"/>
</dbReference>
<dbReference type="InterPro" id="IPR019554">
    <property type="entry name" value="Soluble_ligand-bd"/>
</dbReference>
<dbReference type="Pfam" id="PF10589">
    <property type="entry name" value="NADH_4Fe-4S"/>
    <property type="match status" value="1"/>
</dbReference>
<comment type="caution">
    <text evidence="7">The sequence shown here is derived from an EMBL/GenBank/DDBJ whole genome shotgun (WGS) entry which is preliminary data.</text>
</comment>
<dbReference type="SUPFAM" id="SSF140490">
    <property type="entry name" value="Nqo1C-terminal domain-like"/>
    <property type="match status" value="1"/>
</dbReference>
<evidence type="ECO:0000259" key="6">
    <source>
        <dbReference type="SMART" id="SM00928"/>
    </source>
</evidence>
<dbReference type="InterPro" id="IPR037225">
    <property type="entry name" value="Nuo51_FMN-bd_sf"/>
</dbReference>
<evidence type="ECO:0000256" key="4">
    <source>
        <dbReference type="ARBA" id="ARBA00023004"/>
    </source>
</evidence>
<protein>
    <submittedName>
        <fullName evidence="7">NADH-quinone oxidoreductase subunit NuoF</fullName>
    </submittedName>
</protein>
<dbReference type="InterPro" id="IPR011538">
    <property type="entry name" value="Nuo51_FMN-bd"/>
</dbReference>
<dbReference type="SUPFAM" id="SSF142984">
    <property type="entry name" value="Nqo1 middle domain-like"/>
    <property type="match status" value="1"/>
</dbReference>
<accession>A0ABV1HP32</accession>
<dbReference type="Proteomes" id="UP001437460">
    <property type="component" value="Unassembled WGS sequence"/>
</dbReference>
<evidence type="ECO:0000256" key="3">
    <source>
        <dbReference type="ARBA" id="ARBA00022723"/>
    </source>
</evidence>
<comment type="similarity">
    <text evidence="1">Belongs to the complex I 51 kDa subunit family.</text>
</comment>
<dbReference type="PROSITE" id="PS00645">
    <property type="entry name" value="COMPLEX1_51K_2"/>
    <property type="match status" value="1"/>
</dbReference>
<dbReference type="SMART" id="SM00928">
    <property type="entry name" value="NADH_4Fe-4S"/>
    <property type="match status" value="1"/>
</dbReference>
<dbReference type="Gene3D" id="3.10.20.600">
    <property type="match status" value="1"/>
</dbReference>
<evidence type="ECO:0000256" key="1">
    <source>
        <dbReference type="ARBA" id="ARBA00007523"/>
    </source>
</evidence>
<dbReference type="Gene3D" id="3.40.50.11540">
    <property type="entry name" value="NADH-ubiquinone oxidoreductase 51kDa subunit"/>
    <property type="match status" value="1"/>
</dbReference>
<dbReference type="NCBIfam" id="NF010120">
    <property type="entry name" value="PRK13596.1"/>
    <property type="match status" value="1"/>
</dbReference>
<feature type="domain" description="NADH-ubiquinone oxidoreductase 51kDa subunit iron-sulphur binding" evidence="6">
    <location>
        <begin position="327"/>
        <end position="372"/>
    </location>
</feature>
<sequence>MEETIVLLRNKGKIDPKSAADYVKTGGYEALRKALSMNGAEIIEELKQAGLRGRGGAGFPTYRKLQFAYDAPGDVKYIVCNADEGEPGTNKDRILLSTDPCAILEGMAIAGKAVNAHVGFIYLRAEYTYLMPILEAAIASSIEEGCLGENIFGSGFDFTVKLRSGAGAYVCGEETALFESIEGKRGEPRFRPPFPGIKGLFGKPTVLNNVETLANIAPIFRNGAEWYRSLGTENSPGTKLFTVCGNVKHRGVYEFQMGINLKELIYEVCGGIEDDRKLLAVQTGGASGAIINAEQIDMTLDIDSVSASGGRLGCGTILVIDDRNCIIDIVRNNLDFFRDESCGKCTPCREGGTRLYQLISKIAKGQGSVRDLDTIQDLAETMRLTALCGLGHSTAVPVTSSIQNFYFEYLSHIDRDHCPVCSQTGGEYYDSFED</sequence>
<keyword evidence="4" id="KW-0408">Iron</keyword>
<gene>
    <name evidence="7" type="primary">nuoF</name>
    <name evidence="7" type="ORF">WMO41_13060</name>
</gene>
<dbReference type="Gene3D" id="1.20.1440.230">
    <property type="entry name" value="NADH-ubiquinone oxidoreductase 51kDa subunit, iron-sulphur binding domain"/>
    <property type="match status" value="1"/>
</dbReference>
<organism evidence="7 8">
    <name type="scientific">Ventrimonas faecis</name>
    <dbReference type="NCBI Taxonomy" id="3133170"/>
    <lineage>
        <taxon>Bacteria</taxon>
        <taxon>Bacillati</taxon>
        <taxon>Bacillota</taxon>
        <taxon>Clostridia</taxon>
        <taxon>Lachnospirales</taxon>
        <taxon>Lachnospiraceae</taxon>
        <taxon>Ventrimonas</taxon>
    </lineage>
</organism>
<dbReference type="EMBL" id="JBBMFJ010000030">
    <property type="protein sequence ID" value="MEQ2564079.1"/>
    <property type="molecule type" value="Genomic_DNA"/>
</dbReference>
<name>A0ABV1HP32_9FIRM</name>
<dbReference type="InterPro" id="IPR019575">
    <property type="entry name" value="Nuop51_4Fe4S-bd"/>
</dbReference>
<keyword evidence="2" id="KW-0004">4Fe-4S</keyword>
<proteinExistence type="inferred from homology"/>
<evidence type="ECO:0000256" key="5">
    <source>
        <dbReference type="ARBA" id="ARBA00023014"/>
    </source>
</evidence>
<dbReference type="PANTHER" id="PTHR43578">
    <property type="entry name" value="NADH-QUINONE OXIDOREDUCTASE SUBUNIT F"/>
    <property type="match status" value="1"/>
</dbReference>
<evidence type="ECO:0000313" key="8">
    <source>
        <dbReference type="Proteomes" id="UP001437460"/>
    </source>
</evidence>
<dbReference type="Pfam" id="PF01512">
    <property type="entry name" value="Complex1_51K"/>
    <property type="match status" value="1"/>
</dbReference>